<dbReference type="AlphaFoldDB" id="A0A1U7LZH9"/>
<evidence type="ECO:0000313" key="1">
    <source>
        <dbReference type="EMBL" id="OLR64803.1"/>
    </source>
</evidence>
<dbReference type="EMBL" id="MJIH01000001">
    <property type="protein sequence ID" value="OLR64803.1"/>
    <property type="molecule type" value="Genomic_DNA"/>
</dbReference>
<organism evidence="1 2">
    <name type="scientific">Peptoniphilus porci</name>
    <dbReference type="NCBI Taxonomy" id="2652280"/>
    <lineage>
        <taxon>Bacteria</taxon>
        <taxon>Bacillati</taxon>
        <taxon>Bacillota</taxon>
        <taxon>Tissierellia</taxon>
        <taxon>Tissierellales</taxon>
        <taxon>Peptoniphilaceae</taxon>
        <taxon>Peptoniphilus</taxon>
    </lineage>
</organism>
<dbReference type="Proteomes" id="UP000187166">
    <property type="component" value="Unassembled WGS sequence"/>
</dbReference>
<comment type="caution">
    <text evidence="1">The sequence shown here is derived from an EMBL/GenBank/DDBJ whole genome shotgun (WGS) entry which is preliminary data.</text>
</comment>
<evidence type="ECO:0000313" key="2">
    <source>
        <dbReference type="Proteomes" id="UP000187166"/>
    </source>
</evidence>
<accession>A0A848RM59</accession>
<dbReference type="SMART" id="SM00899">
    <property type="entry name" value="FeoA"/>
    <property type="match status" value="1"/>
</dbReference>
<name>A0A1U7LZH9_9FIRM</name>
<dbReference type="InterPro" id="IPR038157">
    <property type="entry name" value="FeoA_core_dom"/>
</dbReference>
<dbReference type="Gene3D" id="2.30.30.90">
    <property type="match status" value="1"/>
</dbReference>
<reference evidence="1 2" key="1">
    <citation type="journal article" date="2016" name="Appl. Environ. Microbiol.">
        <title>Function and Phylogeny of Bacterial Butyryl Coenzyme A:Acetate Transferases and Their Diversity in the Proximal Colon of Swine.</title>
        <authorList>
            <person name="Trachsel J."/>
            <person name="Bayles D.O."/>
            <person name="Looft T."/>
            <person name="Levine U.Y."/>
            <person name="Allen H.K."/>
        </authorList>
    </citation>
    <scope>NUCLEOTIDE SEQUENCE [LARGE SCALE GENOMIC DNA]</scope>
    <source>
        <strain evidence="1 2">35-6-1</strain>
    </source>
</reference>
<dbReference type="RefSeq" id="WP_075659446.1">
    <property type="nucleotide sequence ID" value="NZ_JABDSR010000008.1"/>
</dbReference>
<dbReference type="SUPFAM" id="SSF50037">
    <property type="entry name" value="C-terminal domain of transcriptional repressors"/>
    <property type="match status" value="1"/>
</dbReference>
<dbReference type="InterPro" id="IPR007167">
    <property type="entry name" value="Fe-transptr_FeoA-like"/>
</dbReference>
<dbReference type="InterPro" id="IPR053184">
    <property type="entry name" value="FeoA-like"/>
</dbReference>
<dbReference type="GO" id="GO:0046914">
    <property type="term" value="F:transition metal ion binding"/>
    <property type="evidence" value="ECO:0007669"/>
    <property type="project" value="InterPro"/>
</dbReference>
<proteinExistence type="predicted"/>
<sequence length="76" mass="8323">MLSLIMAPLNINFKVFKVKSLRNSDVTESHLANLGFVKGAIIKVISENDGNLIVSIKDARVAIGKDIAKKILVEEM</sequence>
<dbReference type="PANTHER" id="PTHR43151">
    <property type="entry name" value="FEOA FAMILY PROTEIN"/>
    <property type="match status" value="1"/>
</dbReference>
<keyword evidence="2" id="KW-1185">Reference proteome</keyword>
<gene>
    <name evidence="1" type="ORF">BIV18_04340</name>
</gene>
<protein>
    <submittedName>
        <fullName evidence="1">Iron transporter FeoA</fullName>
    </submittedName>
</protein>
<dbReference type="STRING" id="1465756.BIV18_04340"/>
<dbReference type="PANTHER" id="PTHR43151:SF1">
    <property type="entry name" value="SSR2333 PROTEIN"/>
    <property type="match status" value="1"/>
</dbReference>
<dbReference type="Pfam" id="PF04023">
    <property type="entry name" value="FeoA"/>
    <property type="match status" value="1"/>
</dbReference>
<dbReference type="eggNOG" id="COG1918">
    <property type="taxonomic scope" value="Bacteria"/>
</dbReference>
<dbReference type="InterPro" id="IPR008988">
    <property type="entry name" value="Transcriptional_repressor_C"/>
</dbReference>
<accession>A0A1U7LZH9</accession>